<evidence type="ECO:0000256" key="5">
    <source>
        <dbReference type="ARBA" id="ARBA00022750"/>
    </source>
</evidence>
<evidence type="ECO:0000256" key="6">
    <source>
        <dbReference type="ARBA" id="ARBA00022801"/>
    </source>
</evidence>
<comment type="caution">
    <text evidence="12">The sequence shown here is derived from an EMBL/GenBank/DDBJ whole genome shotgun (WGS) entry which is preliminary data.</text>
</comment>
<dbReference type="HAMAP" id="MF_00161">
    <property type="entry name" value="LspA"/>
    <property type="match status" value="1"/>
</dbReference>
<evidence type="ECO:0000256" key="2">
    <source>
        <dbReference type="ARBA" id="ARBA00022475"/>
    </source>
</evidence>
<protein>
    <recommendedName>
        <fullName evidence="9">Lipoprotein signal peptidase</fullName>
        <ecNumber evidence="9">3.4.23.36</ecNumber>
    </recommendedName>
    <alternativeName>
        <fullName evidence="9">Prolipoprotein signal peptidase</fullName>
    </alternativeName>
    <alternativeName>
        <fullName evidence="9">Signal peptidase II</fullName>
        <shortName evidence="9">SPase II</shortName>
    </alternativeName>
</protein>
<dbReference type="GO" id="GO:0004190">
    <property type="term" value="F:aspartic-type endopeptidase activity"/>
    <property type="evidence" value="ECO:0007669"/>
    <property type="project" value="UniProtKB-UniRule"/>
</dbReference>
<dbReference type="RefSeq" id="WP_145083360.1">
    <property type="nucleotide sequence ID" value="NZ_DAMBUX010000001.1"/>
</dbReference>
<keyword evidence="7 9" id="KW-1133">Transmembrane helix</keyword>
<dbReference type="NCBIfam" id="TIGR00077">
    <property type="entry name" value="lspA"/>
    <property type="match status" value="1"/>
</dbReference>
<dbReference type="PANTHER" id="PTHR33695:SF1">
    <property type="entry name" value="LIPOPROTEIN SIGNAL PEPTIDASE"/>
    <property type="match status" value="1"/>
</dbReference>
<sequence>MNILAGIIFLFSIVSDQLTKLWAVNQLKDGESIKLIGNFLRFTYAENKGAAFSILQNQLWFFIIATVVMLIILGYMFFMAKNLTPVSRLSISMIAGGAIGNFIDRLRLGHVVDFIDVRFGSFYNFPIFNIADSFVVCGTILMIILILFNKFEKSDING</sequence>
<dbReference type="PRINTS" id="PR00781">
    <property type="entry name" value="LIPOSIGPTASE"/>
</dbReference>
<dbReference type="Proteomes" id="UP000315343">
    <property type="component" value="Unassembled WGS sequence"/>
</dbReference>
<accession>A0A562J9K9</accession>
<keyword evidence="13" id="KW-1185">Reference proteome</keyword>
<keyword evidence="4 9" id="KW-0812">Transmembrane</keyword>
<dbReference type="Pfam" id="PF01252">
    <property type="entry name" value="Peptidase_A8"/>
    <property type="match status" value="1"/>
</dbReference>
<reference evidence="12 13" key="1">
    <citation type="submission" date="2019-07" db="EMBL/GenBank/DDBJ databases">
        <title>Genomic Encyclopedia of Type Strains, Phase I: the one thousand microbial genomes (KMG-I) project.</title>
        <authorList>
            <person name="Kyrpides N."/>
        </authorList>
    </citation>
    <scope>NUCLEOTIDE SEQUENCE [LARGE SCALE GENOMIC DNA]</scope>
    <source>
        <strain evidence="12 13">DSM 13558</strain>
    </source>
</reference>
<keyword evidence="5 9" id="KW-0064">Aspartyl protease</keyword>
<evidence type="ECO:0000256" key="4">
    <source>
        <dbReference type="ARBA" id="ARBA00022692"/>
    </source>
</evidence>
<comment type="similarity">
    <text evidence="1 9 11">Belongs to the peptidase A8 family.</text>
</comment>
<keyword evidence="6 9" id="KW-0378">Hydrolase</keyword>
<dbReference type="GO" id="GO:0006508">
    <property type="term" value="P:proteolysis"/>
    <property type="evidence" value="ECO:0007669"/>
    <property type="project" value="UniProtKB-KW"/>
</dbReference>
<name>A0A562J9K9_9FIRM</name>
<dbReference type="AlphaFoldDB" id="A0A562J9K9"/>
<comment type="catalytic activity">
    <reaction evidence="9 10">
        <text>Release of signal peptides from bacterial membrane prolipoproteins. Hydrolyzes -Xaa-Yaa-Zaa-|-(S,diacylglyceryl)Cys-, in which Xaa is hydrophobic (preferably Leu), and Yaa (Ala or Ser) and Zaa (Gly or Ala) have small, neutral side chains.</text>
        <dbReference type="EC" id="3.4.23.36"/>
    </reaction>
</comment>
<evidence type="ECO:0000256" key="8">
    <source>
        <dbReference type="ARBA" id="ARBA00023136"/>
    </source>
</evidence>
<comment type="function">
    <text evidence="9 10">This protein specifically catalyzes the removal of signal peptides from prolipoproteins.</text>
</comment>
<proteinExistence type="inferred from homology"/>
<comment type="subcellular location">
    <subcellularLocation>
        <location evidence="9">Cell membrane</location>
        <topology evidence="9">Multi-pass membrane protein</topology>
    </subcellularLocation>
</comment>
<feature type="active site" evidence="9">
    <location>
        <position position="113"/>
    </location>
</feature>
<keyword evidence="2 9" id="KW-1003">Cell membrane</keyword>
<evidence type="ECO:0000256" key="9">
    <source>
        <dbReference type="HAMAP-Rule" id="MF_00161"/>
    </source>
</evidence>
<feature type="transmembrane region" description="Helical" evidence="9">
    <location>
        <begin position="123"/>
        <end position="148"/>
    </location>
</feature>
<dbReference type="PROSITE" id="PS00855">
    <property type="entry name" value="SPASE_II"/>
    <property type="match status" value="1"/>
</dbReference>
<comment type="pathway">
    <text evidence="9">Protein modification; lipoprotein biosynthesis (signal peptide cleavage).</text>
</comment>
<dbReference type="PANTHER" id="PTHR33695">
    <property type="entry name" value="LIPOPROTEIN SIGNAL PEPTIDASE"/>
    <property type="match status" value="1"/>
</dbReference>
<gene>
    <name evidence="9" type="primary">lspA</name>
    <name evidence="12" type="ORF">LY60_02228</name>
</gene>
<dbReference type="OrthoDB" id="9810259at2"/>
<evidence type="ECO:0000313" key="12">
    <source>
        <dbReference type="EMBL" id="TWH79908.1"/>
    </source>
</evidence>
<comment type="caution">
    <text evidence="9">Lacks conserved residue(s) required for the propagation of feature annotation.</text>
</comment>
<dbReference type="InterPro" id="IPR001872">
    <property type="entry name" value="Peptidase_A8"/>
</dbReference>
<evidence type="ECO:0000256" key="10">
    <source>
        <dbReference type="RuleBase" id="RU000594"/>
    </source>
</evidence>
<organism evidence="12 13">
    <name type="scientific">Sedimentibacter saalensis</name>
    <dbReference type="NCBI Taxonomy" id="130788"/>
    <lineage>
        <taxon>Bacteria</taxon>
        <taxon>Bacillati</taxon>
        <taxon>Bacillota</taxon>
        <taxon>Tissierellia</taxon>
        <taxon>Sedimentibacter</taxon>
    </lineage>
</organism>
<evidence type="ECO:0000256" key="7">
    <source>
        <dbReference type="ARBA" id="ARBA00022989"/>
    </source>
</evidence>
<evidence type="ECO:0000313" key="13">
    <source>
        <dbReference type="Proteomes" id="UP000315343"/>
    </source>
</evidence>
<feature type="transmembrane region" description="Helical" evidence="9">
    <location>
        <begin position="59"/>
        <end position="78"/>
    </location>
</feature>
<feature type="active site" evidence="9">
    <location>
        <position position="132"/>
    </location>
</feature>
<dbReference type="UniPathway" id="UPA00665"/>
<dbReference type="EMBL" id="VLKH01000005">
    <property type="protein sequence ID" value="TWH79908.1"/>
    <property type="molecule type" value="Genomic_DNA"/>
</dbReference>
<keyword evidence="8 9" id="KW-0472">Membrane</keyword>
<dbReference type="GO" id="GO:0005886">
    <property type="term" value="C:plasma membrane"/>
    <property type="evidence" value="ECO:0007669"/>
    <property type="project" value="UniProtKB-SubCell"/>
</dbReference>
<evidence type="ECO:0000256" key="3">
    <source>
        <dbReference type="ARBA" id="ARBA00022670"/>
    </source>
</evidence>
<dbReference type="EC" id="3.4.23.36" evidence="9"/>
<evidence type="ECO:0000256" key="1">
    <source>
        <dbReference type="ARBA" id="ARBA00006139"/>
    </source>
</evidence>
<keyword evidence="3 9" id="KW-0645">Protease</keyword>
<evidence type="ECO:0000256" key="11">
    <source>
        <dbReference type="RuleBase" id="RU004181"/>
    </source>
</evidence>